<dbReference type="InterPro" id="IPR009057">
    <property type="entry name" value="Homeodomain-like_sf"/>
</dbReference>
<dbReference type="Gene3D" id="1.10.357.10">
    <property type="entry name" value="Tetracycline Repressor, domain 2"/>
    <property type="match status" value="1"/>
</dbReference>
<name>A0ABN1VQ83_9ACTN</name>
<dbReference type="Proteomes" id="UP001500037">
    <property type="component" value="Unassembled WGS sequence"/>
</dbReference>
<dbReference type="SUPFAM" id="SSF46689">
    <property type="entry name" value="Homeodomain-like"/>
    <property type="match status" value="1"/>
</dbReference>
<feature type="DNA-binding region" description="H-T-H motif" evidence="4">
    <location>
        <begin position="63"/>
        <end position="82"/>
    </location>
</feature>
<dbReference type="PROSITE" id="PS50977">
    <property type="entry name" value="HTH_TETR_2"/>
    <property type="match status" value="1"/>
</dbReference>
<keyword evidence="3" id="KW-0804">Transcription</keyword>
<dbReference type="EMBL" id="BAAALF010000006">
    <property type="protein sequence ID" value="GAA1219468.1"/>
    <property type="molecule type" value="Genomic_DNA"/>
</dbReference>
<reference evidence="7 8" key="1">
    <citation type="journal article" date="2019" name="Int. J. Syst. Evol. Microbiol.">
        <title>The Global Catalogue of Microorganisms (GCM) 10K type strain sequencing project: providing services to taxonomists for standard genome sequencing and annotation.</title>
        <authorList>
            <consortium name="The Broad Institute Genomics Platform"/>
            <consortium name="The Broad Institute Genome Sequencing Center for Infectious Disease"/>
            <person name="Wu L."/>
            <person name="Ma J."/>
        </authorList>
    </citation>
    <scope>NUCLEOTIDE SEQUENCE [LARGE SCALE GENOMIC DNA]</scope>
    <source>
        <strain evidence="7 8">JCM 13004</strain>
    </source>
</reference>
<comment type="caution">
    <text evidence="7">The sequence shown here is derived from an EMBL/GenBank/DDBJ whole genome shotgun (WGS) entry which is preliminary data.</text>
</comment>
<accession>A0ABN1VQ83</accession>
<keyword evidence="8" id="KW-1185">Reference proteome</keyword>
<evidence type="ECO:0000313" key="8">
    <source>
        <dbReference type="Proteomes" id="UP001500037"/>
    </source>
</evidence>
<evidence type="ECO:0000259" key="6">
    <source>
        <dbReference type="PROSITE" id="PS50977"/>
    </source>
</evidence>
<evidence type="ECO:0000256" key="1">
    <source>
        <dbReference type="ARBA" id="ARBA00023015"/>
    </source>
</evidence>
<dbReference type="InterPro" id="IPR036271">
    <property type="entry name" value="Tet_transcr_reg_TetR-rel_C_sf"/>
</dbReference>
<feature type="domain" description="HTH tetR-type" evidence="6">
    <location>
        <begin position="40"/>
        <end position="100"/>
    </location>
</feature>
<dbReference type="SUPFAM" id="SSF48498">
    <property type="entry name" value="Tetracyclin repressor-like, C-terminal domain"/>
    <property type="match status" value="1"/>
</dbReference>
<sequence>MAAAFAIQTVSVKSWCHDPGAPYAGVVPKLWNETIEAHRHSVRDAILDATAATVARDGLLAVTMSRIAQETGIGRATLYKYFPDVEAILTAWHERLVTAHLQQLTAVRDGATGAGERLEAVLTAYALISHERHEGHGSELAALLHQGEHIARAHQQLRDLVRELITDGAKAGDLREDVAPDELAAYCLHALSAASSLPSGAAVRRLVAVTLAGLRPQATAIESFIGHGGVAPQDRHRHDQHHRHSAH</sequence>
<proteinExistence type="predicted"/>
<evidence type="ECO:0000256" key="5">
    <source>
        <dbReference type="SAM" id="MobiDB-lite"/>
    </source>
</evidence>
<dbReference type="InterPro" id="IPR050109">
    <property type="entry name" value="HTH-type_TetR-like_transc_reg"/>
</dbReference>
<dbReference type="Pfam" id="PF00440">
    <property type="entry name" value="TetR_N"/>
    <property type="match status" value="1"/>
</dbReference>
<evidence type="ECO:0000256" key="3">
    <source>
        <dbReference type="ARBA" id="ARBA00023163"/>
    </source>
</evidence>
<dbReference type="InterPro" id="IPR049445">
    <property type="entry name" value="TetR_SbtR-like_C"/>
</dbReference>
<dbReference type="Pfam" id="PF21597">
    <property type="entry name" value="TetR_C_43"/>
    <property type="match status" value="1"/>
</dbReference>
<keyword evidence="2 4" id="KW-0238">DNA-binding</keyword>
<dbReference type="PANTHER" id="PTHR30055:SF234">
    <property type="entry name" value="HTH-TYPE TRANSCRIPTIONAL REGULATOR BETI"/>
    <property type="match status" value="1"/>
</dbReference>
<organism evidence="7 8">
    <name type="scientific">Kitasatospora nipponensis</name>
    <dbReference type="NCBI Taxonomy" id="258049"/>
    <lineage>
        <taxon>Bacteria</taxon>
        <taxon>Bacillati</taxon>
        <taxon>Actinomycetota</taxon>
        <taxon>Actinomycetes</taxon>
        <taxon>Kitasatosporales</taxon>
        <taxon>Streptomycetaceae</taxon>
        <taxon>Kitasatospora</taxon>
    </lineage>
</organism>
<protein>
    <recommendedName>
        <fullName evidence="6">HTH tetR-type domain-containing protein</fullName>
    </recommendedName>
</protein>
<evidence type="ECO:0000313" key="7">
    <source>
        <dbReference type="EMBL" id="GAA1219468.1"/>
    </source>
</evidence>
<feature type="compositionally biased region" description="Basic residues" evidence="5">
    <location>
        <begin position="238"/>
        <end position="247"/>
    </location>
</feature>
<feature type="region of interest" description="Disordered" evidence="5">
    <location>
        <begin position="228"/>
        <end position="247"/>
    </location>
</feature>
<evidence type="ECO:0000256" key="4">
    <source>
        <dbReference type="PROSITE-ProRule" id="PRU00335"/>
    </source>
</evidence>
<keyword evidence="1" id="KW-0805">Transcription regulation</keyword>
<dbReference type="PRINTS" id="PR00455">
    <property type="entry name" value="HTHTETR"/>
</dbReference>
<dbReference type="InterPro" id="IPR001647">
    <property type="entry name" value="HTH_TetR"/>
</dbReference>
<dbReference type="PANTHER" id="PTHR30055">
    <property type="entry name" value="HTH-TYPE TRANSCRIPTIONAL REGULATOR RUTR"/>
    <property type="match status" value="1"/>
</dbReference>
<gene>
    <name evidence="7" type="ORF">GCM10009665_06950</name>
</gene>
<evidence type="ECO:0000256" key="2">
    <source>
        <dbReference type="ARBA" id="ARBA00023125"/>
    </source>
</evidence>